<dbReference type="AlphaFoldDB" id="A0A1G2PX65"/>
<name>A0A1G2PX65_9BACT</name>
<gene>
    <name evidence="2" type="ORF">A2991_02005</name>
</gene>
<proteinExistence type="predicted"/>
<keyword evidence="1" id="KW-0472">Membrane</keyword>
<keyword evidence="1" id="KW-0812">Transmembrane</keyword>
<sequence>MQDLSGLSADLLVLLALSVLLFVLGLTGGRKFFVPFLVGLYVASVVTSMLPTLRTFLLRFGTGLPAQTPAAIFLLALAFTTWLLAGSAVTAVFRFSGRGVGILWQVAAASILGAGLFGVLFIPTLPRGTLTPSAPVAQWLLADPLPFLWALAPVVFFAILRVNED</sequence>
<feature type="transmembrane region" description="Helical" evidence="1">
    <location>
        <begin position="6"/>
        <end position="25"/>
    </location>
</feature>
<feature type="transmembrane region" description="Helical" evidence="1">
    <location>
        <begin position="102"/>
        <end position="125"/>
    </location>
</feature>
<comment type="caution">
    <text evidence="2">The sequence shown here is derived from an EMBL/GenBank/DDBJ whole genome shotgun (WGS) entry which is preliminary data.</text>
</comment>
<feature type="transmembrane region" description="Helical" evidence="1">
    <location>
        <begin position="70"/>
        <end position="95"/>
    </location>
</feature>
<evidence type="ECO:0008006" key="4">
    <source>
        <dbReference type="Google" id="ProtNLM"/>
    </source>
</evidence>
<reference evidence="2 3" key="1">
    <citation type="journal article" date="2016" name="Nat. Commun.">
        <title>Thousands of microbial genomes shed light on interconnected biogeochemical processes in an aquifer system.</title>
        <authorList>
            <person name="Anantharaman K."/>
            <person name="Brown C.T."/>
            <person name="Hug L.A."/>
            <person name="Sharon I."/>
            <person name="Castelle C.J."/>
            <person name="Probst A.J."/>
            <person name="Thomas B.C."/>
            <person name="Singh A."/>
            <person name="Wilkins M.J."/>
            <person name="Karaoz U."/>
            <person name="Brodie E.L."/>
            <person name="Williams K.H."/>
            <person name="Hubbard S.S."/>
            <person name="Banfield J.F."/>
        </authorList>
    </citation>
    <scope>NUCLEOTIDE SEQUENCE [LARGE SCALE GENOMIC DNA]</scope>
</reference>
<dbReference type="EMBL" id="MHSZ01000025">
    <property type="protein sequence ID" value="OHA52915.1"/>
    <property type="molecule type" value="Genomic_DNA"/>
</dbReference>
<keyword evidence="1" id="KW-1133">Transmembrane helix</keyword>
<accession>A0A1G2PX65</accession>
<evidence type="ECO:0000256" key="1">
    <source>
        <dbReference type="SAM" id="Phobius"/>
    </source>
</evidence>
<feature type="transmembrane region" description="Helical" evidence="1">
    <location>
        <begin position="32"/>
        <end position="50"/>
    </location>
</feature>
<feature type="transmembrane region" description="Helical" evidence="1">
    <location>
        <begin position="145"/>
        <end position="162"/>
    </location>
</feature>
<evidence type="ECO:0000313" key="2">
    <source>
        <dbReference type="EMBL" id="OHA52915.1"/>
    </source>
</evidence>
<evidence type="ECO:0000313" key="3">
    <source>
        <dbReference type="Proteomes" id="UP000177865"/>
    </source>
</evidence>
<dbReference type="Proteomes" id="UP000177865">
    <property type="component" value="Unassembled WGS sequence"/>
</dbReference>
<organism evidence="2 3">
    <name type="scientific">Candidatus Terrybacteria bacterium RIFCSPLOWO2_01_FULL_58_14</name>
    <dbReference type="NCBI Taxonomy" id="1802369"/>
    <lineage>
        <taxon>Bacteria</taxon>
        <taxon>Candidatus Terryibacteriota</taxon>
    </lineage>
</organism>
<protein>
    <recommendedName>
        <fullName evidence="4">CvpA family protein</fullName>
    </recommendedName>
</protein>